<evidence type="ECO:0000313" key="1">
    <source>
        <dbReference type="EMBL" id="MFC5550243.1"/>
    </source>
</evidence>
<protein>
    <submittedName>
        <fullName evidence="1">Uncharacterized protein</fullName>
    </submittedName>
</protein>
<dbReference type="EMBL" id="JBHSMZ010000014">
    <property type="protein sequence ID" value="MFC5550243.1"/>
    <property type="molecule type" value="Genomic_DNA"/>
</dbReference>
<keyword evidence="2" id="KW-1185">Reference proteome</keyword>
<sequence length="205" mass="23395">MRDFRGITAGQYQQVLDKLNRNLRYSIKDSEITTAIAVVTSIVPDREVMREIRSLIPLEHERIIQSFADQLARKFERQPKPRDIAVALEASGLESSRPFREDLLERLQTNFADKWAKATATEKKKRLTLTGGEQAMWEALQRTYNMNSDALASMLLRIFTVVTSTGKIPHSEVTYLASSLSDEELKRYAGSLNFSIKKSRKTRVA</sequence>
<comment type="caution">
    <text evidence="1">The sequence shown here is derived from an EMBL/GenBank/DDBJ whole genome shotgun (WGS) entry which is preliminary data.</text>
</comment>
<dbReference type="Proteomes" id="UP001596086">
    <property type="component" value="Unassembled WGS sequence"/>
</dbReference>
<dbReference type="RefSeq" id="WP_379772541.1">
    <property type="nucleotide sequence ID" value="NZ_JBHSMZ010000014.1"/>
</dbReference>
<gene>
    <name evidence="1" type="ORF">ACFPO9_17140</name>
</gene>
<name>A0ABW0S045_9BURK</name>
<accession>A0ABW0S045</accession>
<proteinExistence type="predicted"/>
<evidence type="ECO:0000313" key="2">
    <source>
        <dbReference type="Proteomes" id="UP001596086"/>
    </source>
</evidence>
<reference evidence="2" key="1">
    <citation type="journal article" date="2019" name="Int. J. Syst. Evol. Microbiol.">
        <title>The Global Catalogue of Microorganisms (GCM) 10K type strain sequencing project: providing services to taxonomists for standard genome sequencing and annotation.</title>
        <authorList>
            <consortium name="The Broad Institute Genomics Platform"/>
            <consortium name="The Broad Institute Genome Sequencing Center for Infectious Disease"/>
            <person name="Wu L."/>
            <person name="Ma J."/>
        </authorList>
    </citation>
    <scope>NUCLEOTIDE SEQUENCE [LARGE SCALE GENOMIC DNA]</scope>
    <source>
        <strain evidence="2">CGMCC 4.5798</strain>
    </source>
</reference>
<organism evidence="1 2">
    <name type="scientific">Massilia aerilata</name>
    <dbReference type="NCBI Taxonomy" id="453817"/>
    <lineage>
        <taxon>Bacteria</taxon>
        <taxon>Pseudomonadati</taxon>
        <taxon>Pseudomonadota</taxon>
        <taxon>Betaproteobacteria</taxon>
        <taxon>Burkholderiales</taxon>
        <taxon>Oxalobacteraceae</taxon>
        <taxon>Telluria group</taxon>
        <taxon>Massilia</taxon>
    </lineage>
</organism>